<evidence type="ECO:0000256" key="1">
    <source>
        <dbReference type="ARBA" id="ARBA00004613"/>
    </source>
</evidence>
<dbReference type="InterPro" id="IPR000532">
    <property type="entry name" value="Glucagon_GIP_secretin_VIP"/>
</dbReference>
<keyword evidence="3" id="KW-0964">Secreted</keyword>
<name>A0A8D3BCM8_SCOMX</name>
<dbReference type="PANTHER" id="PTHR11418:SF0">
    <property type="entry name" value="PRO-GLUCAGON"/>
    <property type="match status" value="1"/>
</dbReference>
<evidence type="ECO:0000313" key="7">
    <source>
        <dbReference type="Proteomes" id="UP000694558"/>
    </source>
</evidence>
<dbReference type="GO" id="GO:0043066">
    <property type="term" value="P:negative regulation of apoptotic process"/>
    <property type="evidence" value="ECO:0007669"/>
    <property type="project" value="TreeGrafter"/>
</dbReference>
<organism evidence="6 7">
    <name type="scientific">Scophthalmus maximus</name>
    <name type="common">Turbot</name>
    <name type="synonym">Psetta maxima</name>
    <dbReference type="NCBI Taxonomy" id="52904"/>
    <lineage>
        <taxon>Eukaryota</taxon>
        <taxon>Metazoa</taxon>
        <taxon>Chordata</taxon>
        <taxon>Craniata</taxon>
        <taxon>Vertebrata</taxon>
        <taxon>Euteleostomi</taxon>
        <taxon>Actinopterygii</taxon>
        <taxon>Neopterygii</taxon>
        <taxon>Teleostei</taxon>
        <taxon>Neoteleostei</taxon>
        <taxon>Acanthomorphata</taxon>
        <taxon>Carangaria</taxon>
        <taxon>Pleuronectiformes</taxon>
        <taxon>Pleuronectoidei</taxon>
        <taxon>Scophthalmidae</taxon>
        <taxon>Scophthalmus</taxon>
    </lineage>
</organism>
<keyword evidence="4" id="KW-0372">Hormone</keyword>
<accession>A0A8D3BCM8</accession>
<evidence type="ECO:0000259" key="5">
    <source>
        <dbReference type="PROSITE" id="PS00260"/>
    </source>
</evidence>
<dbReference type="GeneTree" id="ENSGT00940000170524"/>
<protein>
    <recommendedName>
        <fullName evidence="5">Glucagon / GIP / secretin / VIP family domain-containing protein</fullName>
    </recommendedName>
</protein>
<feature type="domain" description="Glucagon / GIP / secretin / VIP family" evidence="5">
    <location>
        <begin position="68"/>
        <end position="90"/>
    </location>
</feature>
<dbReference type="GO" id="GO:0007188">
    <property type="term" value="P:adenylate cyclase-modulating G protein-coupled receptor signaling pathway"/>
    <property type="evidence" value="ECO:0007669"/>
    <property type="project" value="TreeGrafter"/>
</dbReference>
<dbReference type="GO" id="GO:0005179">
    <property type="term" value="F:hormone activity"/>
    <property type="evidence" value="ECO:0007669"/>
    <property type="project" value="UniProtKB-KW"/>
</dbReference>
<evidence type="ECO:0000256" key="2">
    <source>
        <dbReference type="ARBA" id="ARBA00008369"/>
    </source>
</evidence>
<reference evidence="6" key="2">
    <citation type="submission" date="2025-08" db="UniProtKB">
        <authorList>
            <consortium name="Ensembl"/>
        </authorList>
    </citation>
    <scope>IDENTIFICATION</scope>
</reference>
<evidence type="ECO:0000256" key="3">
    <source>
        <dbReference type="ARBA" id="ARBA00022525"/>
    </source>
</evidence>
<dbReference type="Proteomes" id="UP000694558">
    <property type="component" value="Chromosome 11"/>
</dbReference>
<sequence>MQCFLIYFRRINNGIVFSVTGDLRMSLLMWCMLILFLCSSSKEMVVDRTRLARCMEKPQNIIRNLKRHSDGTFASDFTHYLDKIKAKDFVEWLASTKQEGQASSFFHLFICFTDDMKTYSTSQKYKSLQVTLVLVSSRSIK</sequence>
<dbReference type="InterPro" id="IPR015550">
    <property type="entry name" value="Glucagon"/>
</dbReference>
<comment type="subcellular location">
    <subcellularLocation>
        <location evidence="1">Secreted</location>
    </subcellularLocation>
</comment>
<dbReference type="GO" id="GO:0035774">
    <property type="term" value="P:positive regulation of insulin secretion involved in cellular response to glucose stimulus"/>
    <property type="evidence" value="ECO:0007669"/>
    <property type="project" value="TreeGrafter"/>
</dbReference>
<evidence type="ECO:0000256" key="4">
    <source>
        <dbReference type="ARBA" id="ARBA00022702"/>
    </source>
</evidence>
<reference evidence="6" key="1">
    <citation type="submission" date="2023-05" db="EMBL/GenBank/DDBJ databases">
        <title>High-quality long-read genome of Scophthalmus maximus.</title>
        <authorList>
            <person name="Lien S."/>
            <person name="Martinez P."/>
        </authorList>
    </citation>
    <scope>NUCLEOTIDE SEQUENCE [LARGE SCALE GENOMIC DNA]</scope>
</reference>
<proteinExistence type="inferred from homology"/>
<dbReference type="PANTHER" id="PTHR11418">
    <property type="entry name" value="GLUCAGON"/>
    <property type="match status" value="1"/>
</dbReference>
<dbReference type="AlphaFoldDB" id="A0A8D3BCM8"/>
<dbReference type="SMART" id="SM00070">
    <property type="entry name" value="GLUCA"/>
    <property type="match status" value="1"/>
</dbReference>
<dbReference type="Ensembl" id="ENSSMAT00000032480.2">
    <property type="protein sequence ID" value="ENSSMAP00000032086.2"/>
    <property type="gene ID" value="ENSSMAG00000019660.2"/>
</dbReference>
<comment type="similarity">
    <text evidence="2">Belongs to the glucagon family.</text>
</comment>
<dbReference type="Gene3D" id="6.10.250.590">
    <property type="match status" value="1"/>
</dbReference>
<dbReference type="GO" id="GO:0031769">
    <property type="term" value="F:glucagon receptor binding"/>
    <property type="evidence" value="ECO:0007669"/>
    <property type="project" value="TreeGrafter"/>
</dbReference>
<evidence type="ECO:0000313" key="6">
    <source>
        <dbReference type="Ensembl" id="ENSSMAP00000032086.2"/>
    </source>
</evidence>
<dbReference type="GO" id="GO:0005615">
    <property type="term" value="C:extracellular space"/>
    <property type="evidence" value="ECO:0007669"/>
    <property type="project" value="TreeGrafter"/>
</dbReference>
<dbReference type="PROSITE" id="PS00260">
    <property type="entry name" value="GLUCAGON"/>
    <property type="match status" value="1"/>
</dbReference>
<dbReference type="Pfam" id="PF00123">
    <property type="entry name" value="Hormone_2"/>
    <property type="match status" value="1"/>
</dbReference>
<dbReference type="GO" id="GO:0010737">
    <property type="term" value="P:protein kinase A signaling"/>
    <property type="evidence" value="ECO:0007669"/>
    <property type="project" value="TreeGrafter"/>
</dbReference>